<keyword evidence="4" id="KW-1185">Reference proteome</keyword>
<dbReference type="SUPFAM" id="SSF48452">
    <property type="entry name" value="TPR-like"/>
    <property type="match status" value="1"/>
</dbReference>
<dbReference type="EMBL" id="QCXX01000003">
    <property type="protein sequence ID" value="PUV24515.1"/>
    <property type="molecule type" value="Genomic_DNA"/>
</dbReference>
<comment type="caution">
    <text evidence="3">The sequence shown here is derived from an EMBL/GenBank/DDBJ whole genome shotgun (WGS) entry which is preliminary data.</text>
</comment>
<dbReference type="RefSeq" id="WP_108634441.1">
    <property type="nucleotide sequence ID" value="NZ_QCXX01000003.1"/>
</dbReference>
<accession>A0A363NUM2</accession>
<dbReference type="Pfam" id="PF13181">
    <property type="entry name" value="TPR_8"/>
    <property type="match status" value="1"/>
</dbReference>
<evidence type="ECO:0000256" key="1">
    <source>
        <dbReference type="SAM" id="Coils"/>
    </source>
</evidence>
<dbReference type="Proteomes" id="UP000250831">
    <property type="component" value="Unassembled WGS sequence"/>
</dbReference>
<dbReference type="OrthoDB" id="711632at2"/>
<dbReference type="AlphaFoldDB" id="A0A363NUM2"/>
<sequence length="490" mass="57630">MKQLIIIFTLVSLMSYSQRREEKKVDSLLELSKHYLMSNTIKSLSYAKQASVIAGQVSDRNFTFKTNLQIASCLYNLNLYDKSLQYILRADKILPSKTNIQQANMYEIKIKNFAAIKMDKLELQTENDLLAILKTENSNESKEIKARTFAYLSDYYLYKENYEEANVLIDKTIALNKIIINPKTIDTYVQKADILMNLQQMDSAFIYLEKALNENKIKKLTKYNTWWSFGDYYILLKNDRKALESYIAALEDMHIFNIVDYESEMSITKSIKEIYERLGDQQNAQKYAQEYERNYKLYNENNNKGLTETVNLILNDKETESRTEKRRIIIFSAIITLIIITYFSVRSIRLKKKKLQILHQNSSLLIEKEDLEAEKSRLRKKAEEKQLAELILLAKNNNPEFLILFEELYPDFIKNLKIVNPKIKNSEIYFCALAFMNFSSKEIAQYSFVSLSAVHLRKHRIRKKYAIPSELDFNTVMRELNSKELPSIFD</sequence>
<dbReference type="InterPro" id="IPR011990">
    <property type="entry name" value="TPR-like_helical_dom_sf"/>
</dbReference>
<feature type="coiled-coil region" evidence="1">
    <location>
        <begin position="361"/>
        <end position="388"/>
    </location>
</feature>
<protein>
    <recommendedName>
        <fullName evidence="5">HTH luxR-type domain-containing protein</fullName>
    </recommendedName>
</protein>
<dbReference type="InterPro" id="IPR019734">
    <property type="entry name" value="TPR_rpt"/>
</dbReference>
<evidence type="ECO:0000256" key="2">
    <source>
        <dbReference type="SAM" id="Phobius"/>
    </source>
</evidence>
<name>A0A363NUM2_9SPHI</name>
<dbReference type="Gene3D" id="1.25.40.10">
    <property type="entry name" value="Tetratricopeptide repeat domain"/>
    <property type="match status" value="1"/>
</dbReference>
<gene>
    <name evidence="3" type="ORF">DCO56_14325</name>
</gene>
<evidence type="ECO:0000313" key="4">
    <source>
        <dbReference type="Proteomes" id="UP000250831"/>
    </source>
</evidence>
<feature type="transmembrane region" description="Helical" evidence="2">
    <location>
        <begin position="328"/>
        <end position="345"/>
    </location>
</feature>
<keyword evidence="2" id="KW-0812">Transmembrane</keyword>
<evidence type="ECO:0000313" key="3">
    <source>
        <dbReference type="EMBL" id="PUV24515.1"/>
    </source>
</evidence>
<evidence type="ECO:0008006" key="5">
    <source>
        <dbReference type="Google" id="ProtNLM"/>
    </source>
</evidence>
<organism evidence="3 4">
    <name type="scientific">Sphingobacterium athyrii</name>
    <dbReference type="NCBI Taxonomy" id="2152717"/>
    <lineage>
        <taxon>Bacteria</taxon>
        <taxon>Pseudomonadati</taxon>
        <taxon>Bacteroidota</taxon>
        <taxon>Sphingobacteriia</taxon>
        <taxon>Sphingobacteriales</taxon>
        <taxon>Sphingobacteriaceae</taxon>
        <taxon>Sphingobacterium</taxon>
    </lineage>
</organism>
<keyword evidence="1" id="KW-0175">Coiled coil</keyword>
<reference evidence="3 4" key="1">
    <citation type="submission" date="2018-04" db="EMBL/GenBank/DDBJ databases">
        <title>Sphingobacterium sp. M46 Genome.</title>
        <authorList>
            <person name="Cheng J."/>
            <person name="Li Y."/>
        </authorList>
    </citation>
    <scope>NUCLEOTIDE SEQUENCE [LARGE SCALE GENOMIC DNA]</scope>
    <source>
        <strain evidence="3 4">M46</strain>
    </source>
</reference>
<proteinExistence type="predicted"/>
<keyword evidence="2" id="KW-0472">Membrane</keyword>
<keyword evidence="2" id="KW-1133">Transmembrane helix</keyword>